<dbReference type="Proteomes" id="UP000708338">
    <property type="component" value="Unassembled WGS sequence"/>
</dbReference>
<accession>A0AA41FL11</accession>
<proteinExistence type="predicted"/>
<dbReference type="AlphaFoldDB" id="A0AA41FL11"/>
<dbReference type="EMBL" id="WQPS01000156">
    <property type="protein sequence ID" value="MBT9813726.1"/>
    <property type="molecule type" value="Genomic_DNA"/>
</dbReference>
<evidence type="ECO:0000313" key="1">
    <source>
        <dbReference type="EMBL" id="MBT9813726.1"/>
    </source>
</evidence>
<dbReference type="RefSeq" id="WP_117450272.1">
    <property type="nucleotide sequence ID" value="NZ_CABJDD010000001.1"/>
</dbReference>
<protein>
    <submittedName>
        <fullName evidence="1">Uncharacterized protein</fullName>
    </submittedName>
</protein>
<gene>
    <name evidence="1" type="ORF">GPL26_29575</name>
</gene>
<sequence length="85" mass="9671">MWKIIFKYPDGGKVKLTNSSRPMDKSIANKYYDTYGYNSDGGTFQQYPKKKYRPIAMATVVDILNVGGDLEKEISINVDDQEVPD</sequence>
<reference evidence="1" key="1">
    <citation type="journal article" date="2021" name="Gut Microbes">
        <title>A synthetic consortium of 100 gut commensals modulates the composition and function in a colon model of the microbiome of elderly subjects.</title>
        <authorList>
            <person name="Perez M."/>
            <person name="Ntemiri A."/>
            <person name="Tan H."/>
            <person name="Harris H.M.B."/>
            <person name="Roager H.M."/>
            <person name="Ribiere C."/>
            <person name="O'Toole P.W."/>
        </authorList>
    </citation>
    <scope>NUCLEOTIDE SEQUENCE</scope>
    <source>
        <strain evidence="1">MCC335</strain>
    </source>
</reference>
<comment type="caution">
    <text evidence="1">The sequence shown here is derived from an EMBL/GenBank/DDBJ whole genome shotgun (WGS) entry which is preliminary data.</text>
</comment>
<evidence type="ECO:0000313" key="2">
    <source>
        <dbReference type="Proteomes" id="UP000708338"/>
    </source>
</evidence>
<name>A0AA41FL11_9FIRM</name>
<organism evidence="1 2">
    <name type="scientific">Enterocloster citroniae</name>
    <dbReference type="NCBI Taxonomy" id="358743"/>
    <lineage>
        <taxon>Bacteria</taxon>
        <taxon>Bacillati</taxon>
        <taxon>Bacillota</taxon>
        <taxon>Clostridia</taxon>
        <taxon>Lachnospirales</taxon>
        <taxon>Lachnospiraceae</taxon>
        <taxon>Enterocloster</taxon>
    </lineage>
</organism>